<organism evidence="1 2">
    <name type="scientific">Plasmodium inui San Antonio 1</name>
    <dbReference type="NCBI Taxonomy" id="1237626"/>
    <lineage>
        <taxon>Eukaryota</taxon>
        <taxon>Sar</taxon>
        <taxon>Alveolata</taxon>
        <taxon>Apicomplexa</taxon>
        <taxon>Aconoidasida</taxon>
        <taxon>Haemosporida</taxon>
        <taxon>Plasmodiidae</taxon>
        <taxon>Plasmodium</taxon>
        <taxon>Plasmodium (Plasmodium)</taxon>
    </lineage>
</organism>
<dbReference type="Proteomes" id="UP000030640">
    <property type="component" value="Unassembled WGS sequence"/>
</dbReference>
<dbReference type="RefSeq" id="XP_008819414.1">
    <property type="nucleotide sequence ID" value="XM_008821192.1"/>
</dbReference>
<protein>
    <submittedName>
        <fullName evidence="1">Uncharacterized protein</fullName>
    </submittedName>
</protein>
<name>W7A4I1_9APIC</name>
<dbReference type="VEuPathDB" id="PlasmoDB:C922_05621"/>
<keyword evidence="2" id="KW-1185">Reference proteome</keyword>
<reference evidence="1 2" key="1">
    <citation type="submission" date="2013-02" db="EMBL/GenBank/DDBJ databases">
        <title>The Genome Sequence of Plasmodium inui San Antonio 1.</title>
        <authorList>
            <consortium name="The Broad Institute Genome Sequencing Platform"/>
            <consortium name="The Broad Institute Genome Sequencing Center for Infectious Disease"/>
            <person name="Neafsey D."/>
            <person name="Cheeseman I."/>
            <person name="Volkman S."/>
            <person name="Adams J."/>
            <person name="Walker B."/>
            <person name="Young S.K."/>
            <person name="Zeng Q."/>
            <person name="Gargeya S."/>
            <person name="Fitzgerald M."/>
            <person name="Haas B."/>
            <person name="Abouelleil A."/>
            <person name="Alvarado L."/>
            <person name="Arachchi H.M."/>
            <person name="Berlin A.M."/>
            <person name="Chapman S.B."/>
            <person name="Dewar J."/>
            <person name="Goldberg J."/>
            <person name="Griggs A."/>
            <person name="Gujja S."/>
            <person name="Hansen M."/>
            <person name="Howarth C."/>
            <person name="Imamovic A."/>
            <person name="Larimer J."/>
            <person name="McCowan C."/>
            <person name="Murphy C."/>
            <person name="Neiman D."/>
            <person name="Pearson M."/>
            <person name="Priest M."/>
            <person name="Roberts A."/>
            <person name="Saif S."/>
            <person name="Shea T."/>
            <person name="Sisk P."/>
            <person name="Sykes S."/>
            <person name="Wortman J."/>
            <person name="Nusbaum C."/>
            <person name="Birren B."/>
        </authorList>
    </citation>
    <scope>NUCLEOTIDE SEQUENCE [LARGE SCALE GENOMIC DNA]</scope>
    <source>
        <strain evidence="1 2">San Antonio 1</strain>
    </source>
</reference>
<dbReference type="GeneID" id="20040895"/>
<evidence type="ECO:0000313" key="2">
    <source>
        <dbReference type="Proteomes" id="UP000030640"/>
    </source>
</evidence>
<gene>
    <name evidence="1" type="ORF">C922_05621</name>
</gene>
<dbReference type="AlphaFoldDB" id="W7A4I1"/>
<dbReference type="EMBL" id="KI965572">
    <property type="protein sequence ID" value="EUD63999.1"/>
    <property type="molecule type" value="Genomic_DNA"/>
</dbReference>
<sequence length="81" mass="9296">MRERAIYIPLGILIYGDTERTLSNLTRSGKIGFSPLHILFKSSNIQPFKGRLITNLLNGTAIKEYMLFYILKVVINIIVRK</sequence>
<evidence type="ECO:0000313" key="1">
    <source>
        <dbReference type="EMBL" id="EUD63999.1"/>
    </source>
</evidence>
<accession>W7A4I1</accession>
<proteinExistence type="predicted"/>